<evidence type="ECO:0000256" key="1">
    <source>
        <dbReference type="SAM" id="MobiDB-lite"/>
    </source>
</evidence>
<evidence type="ECO:0000313" key="3">
    <source>
        <dbReference type="Proteomes" id="UP001611383"/>
    </source>
</evidence>
<dbReference type="RefSeq" id="WP_395822116.1">
    <property type="nucleotide sequence ID" value="NZ_CP043494.1"/>
</dbReference>
<dbReference type="EMBL" id="CP043494">
    <property type="protein sequence ID" value="WNG46053.1"/>
    <property type="molecule type" value="Genomic_DNA"/>
</dbReference>
<feature type="compositionally biased region" description="Pro residues" evidence="1">
    <location>
        <begin position="80"/>
        <end position="97"/>
    </location>
</feature>
<sequence length="128" mass="13839">MKNAEGVSLPFELDRRLKQRIDHLRDVRESLEQLGRSAGSLQRLFGVELERRRASAAAAAAPTAPAAQAAPAVKEAKSRTPPPATRTAPPPPPPPSNAPAKPAEEEEEIPAWRKLFPDLSAEVPGRKK</sequence>
<gene>
    <name evidence="2" type="ORF">F0U60_19500</name>
</gene>
<protein>
    <submittedName>
        <fullName evidence="2">Uncharacterized protein</fullName>
    </submittedName>
</protein>
<keyword evidence="3" id="KW-1185">Reference proteome</keyword>
<reference evidence="2 3" key="1">
    <citation type="submission" date="2019-08" db="EMBL/GenBank/DDBJ databases">
        <title>Archangium and Cystobacter genomes.</title>
        <authorList>
            <person name="Chen I.-C.K."/>
            <person name="Wielgoss S."/>
        </authorList>
    </citation>
    <scope>NUCLEOTIDE SEQUENCE [LARGE SCALE GENOMIC DNA]</scope>
    <source>
        <strain evidence="2 3">Cbm 6</strain>
    </source>
</reference>
<organism evidence="2 3">
    <name type="scientific">Archangium minus</name>
    <dbReference type="NCBI Taxonomy" id="83450"/>
    <lineage>
        <taxon>Bacteria</taxon>
        <taxon>Pseudomonadati</taxon>
        <taxon>Myxococcota</taxon>
        <taxon>Myxococcia</taxon>
        <taxon>Myxococcales</taxon>
        <taxon>Cystobacterineae</taxon>
        <taxon>Archangiaceae</taxon>
        <taxon>Archangium</taxon>
    </lineage>
</organism>
<evidence type="ECO:0000313" key="2">
    <source>
        <dbReference type="EMBL" id="WNG46053.1"/>
    </source>
</evidence>
<proteinExistence type="predicted"/>
<accession>A0ABY9WQZ2</accession>
<feature type="region of interest" description="Disordered" evidence="1">
    <location>
        <begin position="51"/>
        <end position="128"/>
    </location>
</feature>
<name>A0ABY9WQZ2_9BACT</name>
<dbReference type="Proteomes" id="UP001611383">
    <property type="component" value="Chromosome"/>
</dbReference>
<feature type="compositionally biased region" description="Low complexity" evidence="1">
    <location>
        <begin position="55"/>
        <end position="72"/>
    </location>
</feature>